<feature type="compositionally biased region" description="Basic and acidic residues" evidence="1">
    <location>
        <begin position="134"/>
        <end position="144"/>
    </location>
</feature>
<proteinExistence type="predicted"/>
<sequence>MPVLAKIVEEMDVEQRQSPIVQALMAIDTKLDTILNLFAALDARQHRLEAANQPRTSSCVFCPEGEGSHPSGRCPKYPDPVSRAVQASRLGLCDRCLRKSHDEPCDTSCNHCRKPHNTLLCPIRGFRHTPKHLPQKEENSKKGYSEGVSTSGNKTKQLDELYNAADLISGGIELIRESRDALQILVDKLDKQFDDLNVKDTISHKGPRKPKEISSALNLSVANTDSVGITRYHRDRIDGVSNFSQEQKRKPDDELESESPQ</sequence>
<reference evidence="2" key="1">
    <citation type="submission" date="2023-07" db="EMBL/GenBank/DDBJ databases">
        <authorList>
            <consortium name="CYATHOMIX"/>
        </authorList>
    </citation>
    <scope>NUCLEOTIDE SEQUENCE</scope>
    <source>
        <strain evidence="2">N/A</strain>
    </source>
</reference>
<name>A0AA36HCJ8_CYLNA</name>
<organism evidence="2 3">
    <name type="scientific">Cylicocyclus nassatus</name>
    <name type="common">Nematode worm</name>
    <dbReference type="NCBI Taxonomy" id="53992"/>
    <lineage>
        <taxon>Eukaryota</taxon>
        <taxon>Metazoa</taxon>
        <taxon>Ecdysozoa</taxon>
        <taxon>Nematoda</taxon>
        <taxon>Chromadorea</taxon>
        <taxon>Rhabditida</taxon>
        <taxon>Rhabditina</taxon>
        <taxon>Rhabditomorpha</taxon>
        <taxon>Strongyloidea</taxon>
        <taxon>Strongylidae</taxon>
        <taxon>Cylicocyclus</taxon>
    </lineage>
</organism>
<comment type="caution">
    <text evidence="2">The sequence shown here is derived from an EMBL/GenBank/DDBJ whole genome shotgun (WGS) entry which is preliminary data.</text>
</comment>
<keyword evidence="3" id="KW-1185">Reference proteome</keyword>
<evidence type="ECO:0000256" key="1">
    <source>
        <dbReference type="SAM" id="MobiDB-lite"/>
    </source>
</evidence>
<dbReference type="EMBL" id="CATQJL010000316">
    <property type="protein sequence ID" value="CAJ0607755.1"/>
    <property type="molecule type" value="Genomic_DNA"/>
</dbReference>
<feature type="region of interest" description="Disordered" evidence="1">
    <location>
        <begin position="234"/>
        <end position="261"/>
    </location>
</feature>
<accession>A0AA36HCJ8</accession>
<gene>
    <name evidence="2" type="ORF">CYNAS_LOCUS19738</name>
</gene>
<feature type="region of interest" description="Disordered" evidence="1">
    <location>
        <begin position="130"/>
        <end position="152"/>
    </location>
</feature>
<evidence type="ECO:0000313" key="3">
    <source>
        <dbReference type="Proteomes" id="UP001176961"/>
    </source>
</evidence>
<dbReference type="Proteomes" id="UP001176961">
    <property type="component" value="Unassembled WGS sequence"/>
</dbReference>
<protein>
    <submittedName>
        <fullName evidence="2">Uncharacterized protein</fullName>
    </submittedName>
</protein>
<dbReference type="AlphaFoldDB" id="A0AA36HCJ8"/>
<evidence type="ECO:0000313" key="2">
    <source>
        <dbReference type="EMBL" id="CAJ0607755.1"/>
    </source>
</evidence>